<dbReference type="Gene3D" id="3.30.1020.10">
    <property type="entry name" value="Antioxidant, Horf6, Chain A, domain2"/>
    <property type="match status" value="1"/>
</dbReference>
<dbReference type="FunCoup" id="A0A1D2VHV3">
    <property type="interactions" value="379"/>
</dbReference>
<comment type="similarity">
    <text evidence="5">Belongs to the peroxiredoxin family. Prx6 subfamily.</text>
</comment>
<keyword evidence="1 6" id="KW-0575">Peroxidase</keyword>
<dbReference type="InterPro" id="IPR036249">
    <property type="entry name" value="Thioredoxin-like_sf"/>
</dbReference>
<comment type="function">
    <text evidence="6">Thiol-specific peroxidase that catalyzes the reduction of hydrogen peroxide and organic hydroperoxides to water and alcohols, respectively.</text>
</comment>
<dbReference type="InterPro" id="IPR045020">
    <property type="entry name" value="PRX_1cys"/>
</dbReference>
<dbReference type="InterPro" id="IPR013766">
    <property type="entry name" value="Thioredoxin_domain"/>
</dbReference>
<evidence type="ECO:0000259" key="8">
    <source>
        <dbReference type="PROSITE" id="PS51352"/>
    </source>
</evidence>
<reference evidence="10" key="1">
    <citation type="submission" date="2016-05" db="EMBL/GenBank/DDBJ databases">
        <title>Comparative genomics of biotechnologically important yeasts.</title>
        <authorList>
            <consortium name="DOE Joint Genome Institute"/>
            <person name="Riley R."/>
            <person name="Haridas S."/>
            <person name="Wolfe K.H."/>
            <person name="Lopes M.R."/>
            <person name="Hittinger C.T."/>
            <person name="Goker M."/>
            <person name="Salamov A."/>
            <person name="Wisecaver J."/>
            <person name="Long T.M."/>
            <person name="Aerts A.L."/>
            <person name="Barry K."/>
            <person name="Choi C."/>
            <person name="Clum A."/>
            <person name="Coughlan A.Y."/>
            <person name="Deshpande S."/>
            <person name="Douglass A.P."/>
            <person name="Hanson S.J."/>
            <person name="Klenk H.-P."/>
            <person name="Labutti K."/>
            <person name="Lapidus A."/>
            <person name="Lindquist E."/>
            <person name="Lipzen A."/>
            <person name="Meier-Kolthoff J.P."/>
            <person name="Ohm R.A."/>
            <person name="Otillar R.P."/>
            <person name="Pangilinan J."/>
            <person name="Peng Y."/>
            <person name="Rokas A."/>
            <person name="Rosa C.A."/>
            <person name="Scheuner C."/>
            <person name="Sibirny A.A."/>
            <person name="Slot J.C."/>
            <person name="Stielow J.B."/>
            <person name="Sun H."/>
            <person name="Kurtzman C.P."/>
            <person name="Blackwell M."/>
            <person name="Grigoriev I.V."/>
            <person name="Jeffries T.W."/>
        </authorList>
    </citation>
    <scope>NUCLEOTIDE SEQUENCE [LARGE SCALE GENOMIC DNA]</scope>
    <source>
        <strain evidence="10">DSM 1968</strain>
    </source>
</reference>
<dbReference type="Pfam" id="PF00578">
    <property type="entry name" value="AhpC-TSA"/>
    <property type="match status" value="1"/>
</dbReference>
<gene>
    <name evidence="9" type="ORF">ASCRUDRAFT_147493</name>
</gene>
<evidence type="ECO:0000256" key="2">
    <source>
        <dbReference type="ARBA" id="ARBA00022862"/>
    </source>
</evidence>
<dbReference type="SUPFAM" id="SSF52833">
    <property type="entry name" value="Thioredoxin-like"/>
    <property type="match status" value="1"/>
</dbReference>
<dbReference type="PANTHER" id="PTHR43503">
    <property type="entry name" value="MCG48959-RELATED"/>
    <property type="match status" value="1"/>
</dbReference>
<dbReference type="InterPro" id="IPR019479">
    <property type="entry name" value="Peroxiredoxin_C"/>
</dbReference>
<dbReference type="FunFam" id="3.30.1020.10:FF:000001">
    <property type="entry name" value="1-Cys peroxiredoxin"/>
    <property type="match status" value="1"/>
</dbReference>
<dbReference type="FunFam" id="3.40.30.10:FF:000011">
    <property type="entry name" value="Peroxiredoxin PRX1"/>
    <property type="match status" value="1"/>
</dbReference>
<dbReference type="CDD" id="cd03016">
    <property type="entry name" value="PRX_1cys"/>
    <property type="match status" value="1"/>
</dbReference>
<keyword evidence="10" id="KW-1185">Reference proteome</keyword>
<dbReference type="Proteomes" id="UP000095038">
    <property type="component" value="Unassembled WGS sequence"/>
</dbReference>
<dbReference type="InterPro" id="IPR024706">
    <property type="entry name" value="Peroxiredoxin_AhpC-typ"/>
</dbReference>
<dbReference type="PIRSF" id="PIRSF000239">
    <property type="entry name" value="AHPC"/>
    <property type="match status" value="1"/>
</dbReference>
<feature type="domain" description="Thioredoxin" evidence="8">
    <location>
        <begin position="11"/>
        <end position="174"/>
    </location>
</feature>
<dbReference type="RefSeq" id="XP_020047499.1">
    <property type="nucleotide sequence ID" value="XM_020189249.1"/>
</dbReference>
<sequence>MATNKPSDSTLRLGSIAPNFESDSSNGKINFYEYVGDSWCILFSHPDDFTPVCTTELGAFAKLEPEFTKRNVKLIGLSVNDTKMHKAWIEDINEITGSFLSFPIVSDPKREISHKYDMIDFQDSTNVDDKGLQLTIRSVFIIDPKKTIRLIMTYPASTGRNTAEVLRCVDSLQACDNYKIATPINWIPGDDVIVHNSLNNDEAKKLFPKFRAIKPYLRLTPLDIQELNKNHKL</sequence>
<dbReference type="EMBL" id="KV454480">
    <property type="protein sequence ID" value="ODV61192.1"/>
    <property type="molecule type" value="Genomic_DNA"/>
</dbReference>
<evidence type="ECO:0000256" key="6">
    <source>
        <dbReference type="PIRNR" id="PIRNR000239"/>
    </source>
</evidence>
<dbReference type="InterPro" id="IPR000866">
    <property type="entry name" value="AhpC/TSA"/>
</dbReference>
<dbReference type="GO" id="GO:0005739">
    <property type="term" value="C:mitochondrion"/>
    <property type="evidence" value="ECO:0007669"/>
    <property type="project" value="TreeGrafter"/>
</dbReference>
<dbReference type="OrthoDB" id="2996783at2759"/>
<evidence type="ECO:0000256" key="4">
    <source>
        <dbReference type="ARBA" id="ARBA00023284"/>
    </source>
</evidence>
<dbReference type="GeneID" id="30962885"/>
<proteinExistence type="inferred from homology"/>
<evidence type="ECO:0000256" key="1">
    <source>
        <dbReference type="ARBA" id="ARBA00022559"/>
    </source>
</evidence>
<organism evidence="9 10">
    <name type="scientific">Ascoidea rubescens DSM 1968</name>
    <dbReference type="NCBI Taxonomy" id="1344418"/>
    <lineage>
        <taxon>Eukaryota</taxon>
        <taxon>Fungi</taxon>
        <taxon>Dikarya</taxon>
        <taxon>Ascomycota</taxon>
        <taxon>Saccharomycotina</taxon>
        <taxon>Saccharomycetes</taxon>
        <taxon>Ascoideaceae</taxon>
        <taxon>Ascoidea</taxon>
    </lineage>
</organism>
<evidence type="ECO:0000313" key="9">
    <source>
        <dbReference type="EMBL" id="ODV61192.1"/>
    </source>
</evidence>
<dbReference type="GO" id="GO:0051920">
    <property type="term" value="F:peroxiredoxin activity"/>
    <property type="evidence" value="ECO:0007669"/>
    <property type="project" value="InterPro"/>
</dbReference>
<accession>A0A1D2VHV3</accession>
<dbReference type="GO" id="GO:0045454">
    <property type="term" value="P:cell redox homeostasis"/>
    <property type="evidence" value="ECO:0007669"/>
    <property type="project" value="TreeGrafter"/>
</dbReference>
<dbReference type="PANTHER" id="PTHR43503:SF4">
    <property type="entry name" value="PEROXIREDOXIN-6"/>
    <property type="match status" value="1"/>
</dbReference>
<dbReference type="PROSITE" id="PS51352">
    <property type="entry name" value="THIOREDOXIN_2"/>
    <property type="match status" value="1"/>
</dbReference>
<feature type="active site" description="Cysteine sulfenic acid (-SOH) intermediate; for peroxidase activity" evidence="7">
    <location>
        <position position="53"/>
    </location>
</feature>
<evidence type="ECO:0000313" key="10">
    <source>
        <dbReference type="Proteomes" id="UP000095038"/>
    </source>
</evidence>
<keyword evidence="2 6" id="KW-0049">Antioxidant</keyword>
<dbReference type="Pfam" id="PF10417">
    <property type="entry name" value="1-cysPrx_C"/>
    <property type="match status" value="1"/>
</dbReference>
<evidence type="ECO:0000256" key="5">
    <source>
        <dbReference type="ARBA" id="ARBA00025719"/>
    </source>
</evidence>
<evidence type="ECO:0000256" key="7">
    <source>
        <dbReference type="PIRSR" id="PIRSR000239-1"/>
    </source>
</evidence>
<dbReference type="GO" id="GO:0034599">
    <property type="term" value="P:cellular response to oxidative stress"/>
    <property type="evidence" value="ECO:0007669"/>
    <property type="project" value="TreeGrafter"/>
</dbReference>
<keyword evidence="3 6" id="KW-0560">Oxidoreductase</keyword>
<dbReference type="InParanoid" id="A0A1D2VHV3"/>
<keyword evidence="4 6" id="KW-0676">Redox-active center</keyword>
<evidence type="ECO:0000256" key="3">
    <source>
        <dbReference type="ARBA" id="ARBA00023002"/>
    </source>
</evidence>
<dbReference type="STRING" id="1344418.A0A1D2VHV3"/>
<dbReference type="GO" id="GO:0005829">
    <property type="term" value="C:cytosol"/>
    <property type="evidence" value="ECO:0007669"/>
    <property type="project" value="TreeGrafter"/>
</dbReference>
<protein>
    <submittedName>
        <fullName evidence="9">Putative peroxiredoxin</fullName>
    </submittedName>
</protein>
<name>A0A1D2VHV3_9ASCO</name>
<dbReference type="AlphaFoldDB" id="A0A1D2VHV3"/>
<dbReference type="Gene3D" id="3.40.30.10">
    <property type="entry name" value="Glutaredoxin"/>
    <property type="match status" value="1"/>
</dbReference>